<dbReference type="EMBL" id="CP022310">
    <property type="protein sequence ID" value="QDI68704.1"/>
    <property type="molecule type" value="Genomic_DNA"/>
</dbReference>
<protein>
    <submittedName>
        <fullName evidence="1">Uncharacterized protein</fullName>
    </submittedName>
</protein>
<name>A0A514JN00_9ACTN</name>
<evidence type="ECO:0000313" key="2">
    <source>
        <dbReference type="Proteomes" id="UP000316215"/>
    </source>
</evidence>
<accession>A0A514JN00</accession>
<keyword evidence="2" id="KW-1185">Reference proteome</keyword>
<dbReference type="RefSeq" id="WP_142231689.1">
    <property type="nucleotide sequence ID" value="NZ_CP022310.1"/>
</dbReference>
<organism evidence="1 2">
    <name type="scientific">Streptomyces calvus</name>
    <dbReference type="NCBI Taxonomy" id="67282"/>
    <lineage>
        <taxon>Bacteria</taxon>
        <taxon>Bacillati</taxon>
        <taxon>Actinomycetota</taxon>
        <taxon>Actinomycetes</taxon>
        <taxon>Kitasatosporales</taxon>
        <taxon>Streptomycetaceae</taxon>
        <taxon>Streptomyces</taxon>
    </lineage>
</organism>
<reference evidence="1 2" key="1">
    <citation type="submission" date="2017-07" db="EMBL/GenBank/DDBJ databases">
        <title>The Complete Genome of Streptomyces asterosporus-ZSY.</title>
        <authorList>
            <person name="Zhang S."/>
        </authorList>
    </citation>
    <scope>NUCLEOTIDE SEQUENCE [LARGE SCALE GENOMIC DNA]</scope>
    <source>
        <strain evidence="1 2">DSM 41452</strain>
    </source>
</reference>
<proteinExistence type="predicted"/>
<dbReference type="AlphaFoldDB" id="A0A514JN00"/>
<accession>A0A7W3QTZ5</accession>
<dbReference type="KEGG" id="sast:CD934_08420"/>
<sequence>MSFDEMWGQARSEALARQQSSMQLNQLAPSGGGGAPLSLQVDAGILEERAKKADTVRTNFKEADDKVMAATGRIELKGFKADAALSTFQKRWRSQMLYMDDLLEKGVAGNLRTSAAEFRKEEDRRLRAAKREHGNGGKS</sequence>
<gene>
    <name evidence="1" type="ORF">CD934_08420</name>
</gene>
<evidence type="ECO:0000313" key="1">
    <source>
        <dbReference type="EMBL" id="QDI68704.1"/>
    </source>
</evidence>
<dbReference type="Proteomes" id="UP000316215">
    <property type="component" value="Chromosome"/>
</dbReference>